<dbReference type="EMBL" id="BRZM01000041">
    <property type="protein sequence ID" value="GLD60438.1"/>
    <property type="molecule type" value="Genomic_DNA"/>
</dbReference>
<sequence>MPVCGCRSPSPPHGHAGASEVTLSAGAGGGVRPLHPPSSIASPLAPAPPPLLLPHPLHFSHLPSLPAGEVMA</sequence>
<evidence type="ECO:0000256" key="1">
    <source>
        <dbReference type="SAM" id="MobiDB-lite"/>
    </source>
</evidence>
<dbReference type="Proteomes" id="UP001279410">
    <property type="component" value="Unassembled WGS sequence"/>
</dbReference>
<protein>
    <submittedName>
        <fullName evidence="2">Glutamate receptor ionotropic, NMDA 2B isoform X1</fullName>
    </submittedName>
</protein>
<gene>
    <name evidence="2" type="ORF">AKAME5_001233200</name>
</gene>
<dbReference type="AlphaFoldDB" id="A0AAD3R984"/>
<feature type="compositionally biased region" description="Low complexity" evidence="1">
    <location>
        <begin position="54"/>
        <end position="72"/>
    </location>
</feature>
<evidence type="ECO:0000313" key="3">
    <source>
        <dbReference type="Proteomes" id="UP001279410"/>
    </source>
</evidence>
<reference evidence="2" key="1">
    <citation type="submission" date="2022-08" db="EMBL/GenBank/DDBJ databases">
        <title>Genome sequencing of akame (Lates japonicus).</title>
        <authorList>
            <person name="Hashiguchi Y."/>
            <person name="Takahashi H."/>
        </authorList>
    </citation>
    <scope>NUCLEOTIDE SEQUENCE</scope>
    <source>
        <strain evidence="2">Kochi</strain>
    </source>
</reference>
<evidence type="ECO:0000313" key="2">
    <source>
        <dbReference type="EMBL" id="GLD60438.1"/>
    </source>
</evidence>
<keyword evidence="3" id="KW-1185">Reference proteome</keyword>
<comment type="caution">
    <text evidence="2">The sequence shown here is derived from an EMBL/GenBank/DDBJ whole genome shotgun (WGS) entry which is preliminary data.</text>
</comment>
<feature type="region of interest" description="Disordered" evidence="1">
    <location>
        <begin position="1"/>
        <end position="72"/>
    </location>
</feature>
<proteinExistence type="predicted"/>
<name>A0AAD3R984_LATJO</name>
<accession>A0AAD3R984</accession>
<organism evidence="2 3">
    <name type="scientific">Lates japonicus</name>
    <name type="common">Japanese lates</name>
    <dbReference type="NCBI Taxonomy" id="270547"/>
    <lineage>
        <taxon>Eukaryota</taxon>
        <taxon>Metazoa</taxon>
        <taxon>Chordata</taxon>
        <taxon>Craniata</taxon>
        <taxon>Vertebrata</taxon>
        <taxon>Euteleostomi</taxon>
        <taxon>Actinopterygii</taxon>
        <taxon>Neopterygii</taxon>
        <taxon>Teleostei</taxon>
        <taxon>Neoteleostei</taxon>
        <taxon>Acanthomorphata</taxon>
        <taxon>Carangaria</taxon>
        <taxon>Carangaria incertae sedis</taxon>
        <taxon>Centropomidae</taxon>
        <taxon>Lates</taxon>
    </lineage>
</organism>
<keyword evidence="2" id="KW-0675">Receptor</keyword>